<proteinExistence type="predicted"/>
<keyword evidence="2" id="KW-0547">Nucleotide-binding</keyword>
<dbReference type="SUPFAM" id="SSF52540">
    <property type="entry name" value="P-loop containing nucleoside triphosphate hydrolases"/>
    <property type="match status" value="1"/>
</dbReference>
<dbReference type="OrthoDB" id="9802352at2"/>
<dbReference type="RefSeq" id="WP_148581023.1">
    <property type="nucleotide sequence ID" value="NZ_SDKK01000026.1"/>
</dbReference>
<keyword evidence="2" id="KW-0067">ATP-binding</keyword>
<dbReference type="EMBL" id="SDKK01000026">
    <property type="protein sequence ID" value="TYC53541.1"/>
    <property type="molecule type" value="Genomic_DNA"/>
</dbReference>
<feature type="domain" description="ATPase AAA-type core" evidence="1">
    <location>
        <begin position="3"/>
        <end position="61"/>
    </location>
</feature>
<evidence type="ECO:0000259" key="1">
    <source>
        <dbReference type="Pfam" id="PF00004"/>
    </source>
</evidence>
<accession>A0A6C2CHT6</accession>
<dbReference type="Gene3D" id="3.40.50.300">
    <property type="entry name" value="P-loop containing nucleotide triphosphate hydrolases"/>
    <property type="match status" value="1"/>
</dbReference>
<dbReference type="Proteomes" id="UP000389128">
    <property type="component" value="Unassembled WGS sequence"/>
</dbReference>
<dbReference type="InterPro" id="IPR003959">
    <property type="entry name" value="ATPase_AAA_core"/>
</dbReference>
<evidence type="ECO:0000313" key="3">
    <source>
        <dbReference type="Proteomes" id="UP000389128"/>
    </source>
</evidence>
<dbReference type="GO" id="GO:0016887">
    <property type="term" value="F:ATP hydrolysis activity"/>
    <property type="evidence" value="ECO:0007669"/>
    <property type="project" value="InterPro"/>
</dbReference>
<comment type="caution">
    <text evidence="2">The sequence shown here is derived from an EMBL/GenBank/DDBJ whole genome shotgun (WGS) entry which is preliminary data.</text>
</comment>
<dbReference type="Pfam" id="PF00004">
    <property type="entry name" value="AAA"/>
    <property type="match status" value="1"/>
</dbReference>
<dbReference type="InterPro" id="IPR027417">
    <property type="entry name" value="P-loop_NTPase"/>
</dbReference>
<sequence length="140" mass="15565">ALFGKRTSVSDAHDRYANQEVSYLLQRIEAFSGVVILATNLRHNIDDAFMRRFQSVVAFPLPRAAERLRLWQEAFPAAVHLDPALDLPTLARQHEISGGTIMNVVRYACLQALGRGDGIVRPGAVDEGIRRELLKEGRAS</sequence>
<feature type="non-terminal residue" evidence="2">
    <location>
        <position position="1"/>
    </location>
</feature>
<organism evidence="2 3">
    <name type="scientific">Zoogloea oleivorans</name>
    <dbReference type="NCBI Taxonomy" id="1552750"/>
    <lineage>
        <taxon>Bacteria</taxon>
        <taxon>Pseudomonadati</taxon>
        <taxon>Pseudomonadota</taxon>
        <taxon>Betaproteobacteria</taxon>
        <taxon>Rhodocyclales</taxon>
        <taxon>Zoogloeaceae</taxon>
        <taxon>Zoogloea</taxon>
    </lineage>
</organism>
<reference evidence="2 3" key="1">
    <citation type="submission" date="2019-01" db="EMBL/GenBank/DDBJ databases">
        <title>Zoogloea oleivorans genome sequencing and assembly.</title>
        <authorList>
            <person name="Tancsics A."/>
            <person name="Farkas M."/>
            <person name="Kriszt B."/>
            <person name="Maroti G."/>
            <person name="Horvath B."/>
        </authorList>
    </citation>
    <scope>NUCLEOTIDE SEQUENCE [LARGE SCALE GENOMIC DNA]</scope>
    <source>
        <strain evidence="2 3">Buc</strain>
    </source>
</reference>
<gene>
    <name evidence="2" type="ORF">ETQ85_20970</name>
</gene>
<keyword evidence="3" id="KW-1185">Reference proteome</keyword>
<protein>
    <submittedName>
        <fullName evidence="2">ATP-binding protein</fullName>
    </submittedName>
</protein>
<dbReference type="AlphaFoldDB" id="A0A6C2CHT6"/>
<name>A0A6C2CHT6_9RHOO</name>
<dbReference type="GO" id="GO:0005524">
    <property type="term" value="F:ATP binding"/>
    <property type="evidence" value="ECO:0007669"/>
    <property type="project" value="UniProtKB-KW"/>
</dbReference>
<dbReference type="Gene3D" id="1.10.8.60">
    <property type="match status" value="1"/>
</dbReference>
<evidence type="ECO:0000313" key="2">
    <source>
        <dbReference type="EMBL" id="TYC53541.1"/>
    </source>
</evidence>